<dbReference type="InterPro" id="IPR002818">
    <property type="entry name" value="DJ-1/PfpI"/>
</dbReference>
<dbReference type="InterPro" id="IPR009057">
    <property type="entry name" value="Homeodomain-like_sf"/>
</dbReference>
<dbReference type="Pfam" id="PF01965">
    <property type="entry name" value="DJ-1_PfpI"/>
    <property type="match status" value="1"/>
</dbReference>
<evidence type="ECO:0000313" key="6">
    <source>
        <dbReference type="Proteomes" id="UP000248616"/>
    </source>
</evidence>
<dbReference type="Gene3D" id="1.10.10.60">
    <property type="entry name" value="Homeodomain-like"/>
    <property type="match status" value="2"/>
</dbReference>
<dbReference type="PANTHER" id="PTHR43130">
    <property type="entry name" value="ARAC-FAMILY TRANSCRIPTIONAL REGULATOR"/>
    <property type="match status" value="1"/>
</dbReference>
<dbReference type="EMBL" id="MZXV01000026">
    <property type="protein sequence ID" value="PZV38537.1"/>
    <property type="molecule type" value="Genomic_DNA"/>
</dbReference>
<dbReference type="SMART" id="SM00342">
    <property type="entry name" value="HTH_ARAC"/>
    <property type="match status" value="1"/>
</dbReference>
<dbReference type="GO" id="GO:0003700">
    <property type="term" value="F:DNA-binding transcription factor activity"/>
    <property type="evidence" value="ECO:0007669"/>
    <property type="project" value="InterPro"/>
</dbReference>
<dbReference type="Proteomes" id="UP000248616">
    <property type="component" value="Unassembled WGS sequence"/>
</dbReference>
<evidence type="ECO:0000313" key="5">
    <source>
        <dbReference type="EMBL" id="PZV38537.1"/>
    </source>
</evidence>
<sequence length="343" mass="37876">MIEQTTPLNVAILAAPEATASTIYGMFDLFSSPGRDFLFITSGAAGTPRMRPYVVAGDGSPFRAANGIWVRPDHALSDCPRPDIVCIPDFFVNPGESVAGQYDAEARWLKRAHDDGAMLASACSGAVLLGEAGLLDNREATIHWGYVETLTNNYPGVKVRPDQSLVLTGEAQRVVMAGGGSSWQDLALYLIARFVGLKEAMEVAKVYMLQWHDMGQQPFAALMRFRQTSDAVINRCQRWAELNYRTPSPVTAMTKLSGLSERSFVRRFARATDMKAIDYIHALRLEQAKQMLETGGLPVEAVANEVGYEDASFFGRLFRRKVGLTPAQYRIRFGALRRALSRD</sequence>
<dbReference type="InterPro" id="IPR052158">
    <property type="entry name" value="INH-QAR"/>
</dbReference>
<dbReference type="Gene3D" id="3.40.50.880">
    <property type="match status" value="1"/>
</dbReference>
<dbReference type="AlphaFoldDB" id="A0A2W7C6N1"/>
<proteinExistence type="predicted"/>
<comment type="caution">
    <text evidence="5">The sequence shown here is derived from an EMBL/GenBank/DDBJ whole genome shotgun (WGS) entry which is preliminary data.</text>
</comment>
<dbReference type="SUPFAM" id="SSF46689">
    <property type="entry name" value="Homeodomain-like"/>
    <property type="match status" value="1"/>
</dbReference>
<name>A0A2W7C6N1_9HYPH</name>
<keyword evidence="1" id="KW-0805">Transcription regulation</keyword>
<keyword evidence="6" id="KW-1185">Reference proteome</keyword>
<dbReference type="InterPro" id="IPR020449">
    <property type="entry name" value="Tscrpt_reg_AraC-type_HTH"/>
</dbReference>
<dbReference type="InterPro" id="IPR018060">
    <property type="entry name" value="HTH_AraC"/>
</dbReference>
<evidence type="ECO:0000256" key="1">
    <source>
        <dbReference type="ARBA" id="ARBA00023015"/>
    </source>
</evidence>
<dbReference type="GO" id="GO:0043565">
    <property type="term" value="F:sequence-specific DNA binding"/>
    <property type="evidence" value="ECO:0007669"/>
    <property type="project" value="InterPro"/>
</dbReference>
<keyword evidence="2" id="KW-0238">DNA-binding</keyword>
<protein>
    <submittedName>
        <fullName evidence="5">AraC family transcriptional regulator</fullName>
    </submittedName>
</protein>
<accession>A0A2W7C6N1</accession>
<dbReference type="OrthoDB" id="186587at2"/>
<dbReference type="InterPro" id="IPR029062">
    <property type="entry name" value="Class_I_gatase-like"/>
</dbReference>
<evidence type="ECO:0000256" key="2">
    <source>
        <dbReference type="ARBA" id="ARBA00023125"/>
    </source>
</evidence>
<evidence type="ECO:0000256" key="3">
    <source>
        <dbReference type="ARBA" id="ARBA00023163"/>
    </source>
</evidence>
<dbReference type="SUPFAM" id="SSF52317">
    <property type="entry name" value="Class I glutamine amidotransferase-like"/>
    <property type="match status" value="1"/>
</dbReference>
<dbReference type="InterPro" id="IPR018062">
    <property type="entry name" value="HTH_AraC-typ_CS"/>
</dbReference>
<dbReference type="PROSITE" id="PS00041">
    <property type="entry name" value="HTH_ARAC_FAMILY_1"/>
    <property type="match status" value="1"/>
</dbReference>
<dbReference type="RefSeq" id="WP_111544223.1">
    <property type="nucleotide sequence ID" value="NZ_MZXV01000026.1"/>
</dbReference>
<reference evidence="6" key="1">
    <citation type="submission" date="2017-03" db="EMBL/GenBank/DDBJ databases">
        <authorList>
            <person name="Safronova V.I."/>
            <person name="Sazanova A.L."/>
            <person name="Chirak E.R."/>
        </authorList>
    </citation>
    <scope>NUCLEOTIDE SEQUENCE [LARGE SCALE GENOMIC DNA]</scope>
    <source>
        <strain evidence="6">Ach-343</strain>
    </source>
</reference>
<dbReference type="PROSITE" id="PS01124">
    <property type="entry name" value="HTH_ARAC_FAMILY_2"/>
    <property type="match status" value="1"/>
</dbReference>
<feature type="domain" description="HTH araC/xylS-type" evidence="4">
    <location>
        <begin position="234"/>
        <end position="332"/>
    </location>
</feature>
<keyword evidence="3" id="KW-0804">Transcription</keyword>
<evidence type="ECO:0000259" key="4">
    <source>
        <dbReference type="PROSITE" id="PS01124"/>
    </source>
</evidence>
<dbReference type="PRINTS" id="PR00032">
    <property type="entry name" value="HTHARAC"/>
</dbReference>
<organism evidence="5 6">
    <name type="scientific">Mesorhizobium kowhaii</name>
    <dbReference type="NCBI Taxonomy" id="1300272"/>
    <lineage>
        <taxon>Bacteria</taxon>
        <taxon>Pseudomonadati</taxon>
        <taxon>Pseudomonadota</taxon>
        <taxon>Alphaproteobacteria</taxon>
        <taxon>Hyphomicrobiales</taxon>
        <taxon>Phyllobacteriaceae</taxon>
        <taxon>Mesorhizobium</taxon>
    </lineage>
</organism>
<dbReference type="Pfam" id="PF12833">
    <property type="entry name" value="HTH_18"/>
    <property type="match status" value="1"/>
</dbReference>
<gene>
    <name evidence="5" type="ORF">B5V02_10815</name>
</gene>
<dbReference type="CDD" id="cd03138">
    <property type="entry name" value="GATase1_AraC_2"/>
    <property type="match status" value="1"/>
</dbReference>
<dbReference type="PANTHER" id="PTHR43130:SF3">
    <property type="entry name" value="HTH-TYPE TRANSCRIPTIONAL REGULATOR RV1931C"/>
    <property type="match status" value="1"/>
</dbReference>